<comment type="caution">
    <text evidence="1">The sequence shown here is derived from an EMBL/GenBank/DDBJ whole genome shotgun (WGS) entry which is preliminary data.</text>
</comment>
<evidence type="ECO:0000313" key="1">
    <source>
        <dbReference type="EMBL" id="OUP60066.1"/>
    </source>
</evidence>
<protein>
    <submittedName>
        <fullName evidence="1">Uncharacterized protein</fullName>
    </submittedName>
</protein>
<name>A0A1Y4LTV4_9FIRM</name>
<organism evidence="1 2">
    <name type="scientific">Faecalitalea cylindroides</name>
    <dbReference type="NCBI Taxonomy" id="39483"/>
    <lineage>
        <taxon>Bacteria</taxon>
        <taxon>Bacillati</taxon>
        <taxon>Bacillota</taxon>
        <taxon>Erysipelotrichia</taxon>
        <taxon>Erysipelotrichales</taxon>
        <taxon>Erysipelotrichaceae</taxon>
        <taxon>Faecalitalea</taxon>
    </lineage>
</organism>
<proteinExistence type="predicted"/>
<accession>A0A1Y4LTV4</accession>
<dbReference type="AlphaFoldDB" id="A0A1Y4LTV4"/>
<keyword evidence="2" id="KW-1185">Reference proteome</keyword>
<evidence type="ECO:0000313" key="2">
    <source>
        <dbReference type="Proteomes" id="UP000195447"/>
    </source>
</evidence>
<reference evidence="2" key="1">
    <citation type="submission" date="2017-04" db="EMBL/GenBank/DDBJ databases">
        <title>Function of individual gut microbiota members based on whole genome sequencing of pure cultures obtained from chicken caecum.</title>
        <authorList>
            <person name="Medvecky M."/>
            <person name="Cejkova D."/>
            <person name="Polansky O."/>
            <person name="Karasova D."/>
            <person name="Kubasova T."/>
            <person name="Cizek A."/>
            <person name="Rychlik I."/>
        </authorList>
    </citation>
    <scope>NUCLEOTIDE SEQUENCE [LARGE SCALE GENOMIC DNA]</scope>
    <source>
        <strain evidence="2">An178</strain>
    </source>
</reference>
<sequence length="69" mass="8398">MKWRIRKKKENKELNDMIARQIQKSYTADEQKRKVHKLGTICVQNGIDENDLFKLIRDRKSVEDYEWTS</sequence>
<gene>
    <name evidence="1" type="ORF">B5F14_06510</name>
</gene>
<dbReference type="RefSeq" id="WP_087158733.1">
    <property type="nucleotide sequence ID" value="NZ_NFKM01000011.1"/>
</dbReference>
<dbReference type="EMBL" id="NFKM01000011">
    <property type="protein sequence ID" value="OUP60066.1"/>
    <property type="molecule type" value="Genomic_DNA"/>
</dbReference>
<dbReference type="Proteomes" id="UP000195447">
    <property type="component" value="Unassembled WGS sequence"/>
</dbReference>